<proteinExistence type="predicted"/>
<feature type="compositionally biased region" description="Basic and acidic residues" evidence="1">
    <location>
        <begin position="483"/>
        <end position="504"/>
    </location>
</feature>
<feature type="compositionally biased region" description="Acidic residues" evidence="1">
    <location>
        <begin position="986"/>
        <end position="1037"/>
    </location>
</feature>
<evidence type="ECO:0000313" key="3">
    <source>
        <dbReference type="Proteomes" id="UP001176521"/>
    </source>
</evidence>
<organism evidence="2 3">
    <name type="scientific">Tilletia horrida</name>
    <dbReference type="NCBI Taxonomy" id="155126"/>
    <lineage>
        <taxon>Eukaryota</taxon>
        <taxon>Fungi</taxon>
        <taxon>Dikarya</taxon>
        <taxon>Basidiomycota</taxon>
        <taxon>Ustilaginomycotina</taxon>
        <taxon>Exobasidiomycetes</taxon>
        <taxon>Tilletiales</taxon>
        <taxon>Tilletiaceae</taxon>
        <taxon>Tilletia</taxon>
    </lineage>
</organism>
<sequence>MSLPEDQTPGQDAPSPADIHTDWQEAWQSVLELIHLYRDTPEDTTEMDRDGEPVGSYSSVKKQMGALPEPLNDLGLAAFRAYFELDPDEKQDWVDPSLTEQLDKCESEARASALTKLCLPSSPSAVQGLTPGQPHPHPSERQPSLSMAPGPSRGENAEGSQGLNEKDTPSPPSDPSHGANAPRKEDSNARALTPATWDGINTPIAARTCPPLWEKEWDVFLALVDGPENGTLAIDELCEKVNALSAPASWAAMFCITHQMGSSADTATLPTLLDVLTDPKFEDIGFDVPWPDAANENSTQGDKRSDPSLNPSNSALVVPTEDETQLARACGNPEMAFLLAGLRSGLTTLDPREWQESIQSVYQVLVDGEEAAIPDEEQQTAAESRLERLKRASFTPSPRKRDATAPFHGDLPQVAPAESQPRRAKLPRTIQAIDAFALSLPASRVVRAFRSSASKSAAAAEDAETSGEEESDNEDGGAAKAGGGRDLDKEEDNWRALQDKDKSPAKTTSGTRPSRYRNSSTTKKANTKAKATYPSHNANPSSEIWARVYRFVINLVIDSPTSPRGMALRAVRTLVGSLTPKKGKAKDTDVDLLGLTNKNDLRQILRRAVQGSAQSASDYTHQRWKYCLDWMVIEWTYRKGVALDQFKPGKFWTTTDIEGLKETTQGHRAAAARRWIALAHALGDLAFLPLLMFFGDTFSFDFVRRLNDHEFGAFMEFLQTGNDGRDDEQVWADEPVEAMVREAARAAAKWLVPTMLAEIVKIFEAHEGDDILTSNGVFVCTDCLPNERSVVGVSEHPGEHFHDVFPLHYYVQIRSTAGFLFSTPPNSMLAPSYKKRLARVDPNLPRHKVSWLNDLSAYGRMLSIREIDIKQLKKELYPFLVVMDIDDDEACDKLAHQIRNTILDGPQPWTCLKEALTHVSQKEPPSFRPLTQYSPTAIAQVHEDVIMAARRLEAEIRAAPLLGVGGATAASSGNIERERVSKQDGEESEEEQEKEKDEDEQETDGDEQQGPEEKDEDEDDDEDEDEDDDEDEDEDEHSSDGSDPSPTKRKGKAQTS</sequence>
<feature type="compositionally biased region" description="Acidic residues" evidence="1">
    <location>
        <begin position="461"/>
        <end position="475"/>
    </location>
</feature>
<dbReference type="EMBL" id="JAPDMQ010000854">
    <property type="protein sequence ID" value="KAK0520060.1"/>
    <property type="molecule type" value="Genomic_DNA"/>
</dbReference>
<feature type="region of interest" description="Disordered" evidence="1">
    <location>
        <begin position="287"/>
        <end position="321"/>
    </location>
</feature>
<feature type="compositionally biased region" description="Basic residues" evidence="1">
    <location>
        <begin position="1047"/>
        <end position="1056"/>
    </location>
</feature>
<feature type="region of interest" description="Disordered" evidence="1">
    <location>
        <begin position="454"/>
        <end position="538"/>
    </location>
</feature>
<dbReference type="Proteomes" id="UP001176521">
    <property type="component" value="Unassembled WGS sequence"/>
</dbReference>
<accession>A0AAN6G4K9</accession>
<feature type="non-terminal residue" evidence="2">
    <location>
        <position position="1056"/>
    </location>
</feature>
<keyword evidence="3" id="KW-1185">Reference proteome</keyword>
<evidence type="ECO:0000256" key="1">
    <source>
        <dbReference type="SAM" id="MobiDB-lite"/>
    </source>
</evidence>
<gene>
    <name evidence="2" type="ORF">OC842_007225</name>
</gene>
<feature type="region of interest" description="Disordered" evidence="1">
    <location>
        <begin position="388"/>
        <end position="424"/>
    </location>
</feature>
<reference evidence="2" key="1">
    <citation type="journal article" date="2023" name="PhytoFront">
        <title>Draft Genome Resources of Seven Strains of Tilletia horrida, Causal Agent of Kernel Smut of Rice.</title>
        <authorList>
            <person name="Khanal S."/>
            <person name="Antony Babu S."/>
            <person name="Zhou X.G."/>
        </authorList>
    </citation>
    <scope>NUCLEOTIDE SEQUENCE</scope>
    <source>
        <strain evidence="2">TX3</strain>
    </source>
</reference>
<feature type="compositionally biased region" description="Low complexity" evidence="1">
    <location>
        <begin position="518"/>
        <end position="532"/>
    </location>
</feature>
<feature type="compositionally biased region" description="Basic and acidic residues" evidence="1">
    <location>
        <begin position="975"/>
        <end position="985"/>
    </location>
</feature>
<name>A0AAN6G4K9_9BASI</name>
<feature type="region of interest" description="Disordered" evidence="1">
    <location>
        <begin position="1"/>
        <end position="22"/>
    </location>
</feature>
<dbReference type="AlphaFoldDB" id="A0AAN6G4K9"/>
<comment type="caution">
    <text evidence="2">The sequence shown here is derived from an EMBL/GenBank/DDBJ whole genome shotgun (WGS) entry which is preliminary data.</text>
</comment>
<feature type="region of interest" description="Disordered" evidence="1">
    <location>
        <begin position="122"/>
        <end position="196"/>
    </location>
</feature>
<feature type="region of interest" description="Disordered" evidence="1">
    <location>
        <begin position="965"/>
        <end position="1056"/>
    </location>
</feature>
<evidence type="ECO:0000313" key="2">
    <source>
        <dbReference type="EMBL" id="KAK0520060.1"/>
    </source>
</evidence>
<protein>
    <submittedName>
        <fullName evidence="2">Uncharacterized protein</fullName>
    </submittedName>
</protein>